<protein>
    <submittedName>
        <fullName evidence="1">Uncharacterized protein</fullName>
    </submittedName>
</protein>
<sequence length="60" mass="6557">MPNADPTANRAPVSFESRCPAMCAGCMPPVFNTDASLLYKHDLFECLIVKKRIKVDGKGT</sequence>
<organism evidence="1 2">
    <name type="scientific">Clonorchis sinensis</name>
    <name type="common">Chinese liver fluke</name>
    <dbReference type="NCBI Taxonomy" id="79923"/>
    <lineage>
        <taxon>Eukaryota</taxon>
        <taxon>Metazoa</taxon>
        <taxon>Spiralia</taxon>
        <taxon>Lophotrochozoa</taxon>
        <taxon>Platyhelminthes</taxon>
        <taxon>Trematoda</taxon>
        <taxon>Digenea</taxon>
        <taxon>Opisthorchiida</taxon>
        <taxon>Opisthorchiata</taxon>
        <taxon>Opisthorchiidae</taxon>
        <taxon>Clonorchis</taxon>
    </lineage>
</organism>
<evidence type="ECO:0000313" key="1">
    <source>
        <dbReference type="EMBL" id="KAG5451697.1"/>
    </source>
</evidence>
<dbReference type="Proteomes" id="UP000286415">
    <property type="component" value="Unassembled WGS sequence"/>
</dbReference>
<reference evidence="1 2" key="1">
    <citation type="journal article" date="2018" name="Biotechnol. Adv.">
        <title>Improved genomic resources and new bioinformatic workflow for the carcinogenic parasite Clonorchis sinensis: Biotechnological implications.</title>
        <authorList>
            <person name="Wang D."/>
            <person name="Korhonen P.K."/>
            <person name="Gasser R.B."/>
            <person name="Young N.D."/>
        </authorList>
    </citation>
    <scope>NUCLEOTIDE SEQUENCE [LARGE SCALE GENOMIC DNA]</scope>
    <source>
        <strain evidence="1">Cs-k2</strain>
    </source>
</reference>
<proteinExistence type="predicted"/>
<name>A0A3R7JU64_CLOSI</name>
<dbReference type="EMBL" id="NIRI02000042">
    <property type="protein sequence ID" value="KAG5451697.1"/>
    <property type="molecule type" value="Genomic_DNA"/>
</dbReference>
<comment type="caution">
    <text evidence="1">The sequence shown here is derived from an EMBL/GenBank/DDBJ whole genome shotgun (WGS) entry which is preliminary data.</text>
</comment>
<reference evidence="1 2" key="2">
    <citation type="journal article" date="2021" name="Genomics">
        <title>High-quality reference genome for Clonorchis sinensis.</title>
        <authorList>
            <person name="Young N.D."/>
            <person name="Stroehlein A.J."/>
            <person name="Kinkar L."/>
            <person name="Wang T."/>
            <person name="Sohn W.M."/>
            <person name="Chang B.C.H."/>
            <person name="Kaur P."/>
            <person name="Weisz D."/>
            <person name="Dudchenko O."/>
            <person name="Aiden E.L."/>
            <person name="Korhonen P.K."/>
            <person name="Gasser R.B."/>
        </authorList>
    </citation>
    <scope>NUCLEOTIDE SEQUENCE [LARGE SCALE GENOMIC DNA]</scope>
    <source>
        <strain evidence="1">Cs-k2</strain>
    </source>
</reference>
<dbReference type="InParanoid" id="A0A3R7JU64"/>
<dbReference type="AlphaFoldDB" id="A0A3R7JU64"/>
<keyword evidence="2" id="KW-1185">Reference proteome</keyword>
<gene>
    <name evidence="1" type="ORF">CSKR_102865</name>
</gene>
<evidence type="ECO:0000313" key="2">
    <source>
        <dbReference type="Proteomes" id="UP000286415"/>
    </source>
</evidence>
<accession>A0A3R7JU64</accession>